<feature type="coiled-coil region" evidence="6">
    <location>
        <begin position="210"/>
        <end position="277"/>
    </location>
</feature>
<dbReference type="RefSeq" id="WP_015245949.1">
    <property type="nucleotide sequence ID" value="NC_019892.1"/>
</dbReference>
<protein>
    <submittedName>
        <fullName evidence="9">Capsular exopolysaccharide biosynthesis protein</fullName>
    </submittedName>
</protein>
<accession>L0DC26</accession>
<dbReference type="STRING" id="886293.Sinac_2488"/>
<evidence type="ECO:0000313" key="10">
    <source>
        <dbReference type="Proteomes" id="UP000010798"/>
    </source>
</evidence>
<keyword evidence="7" id="KW-0812">Transmembrane</keyword>
<keyword evidence="10" id="KW-1185">Reference proteome</keyword>
<organism evidence="9 10">
    <name type="scientific">Singulisphaera acidiphila (strain ATCC BAA-1392 / DSM 18658 / VKM B-2454 / MOB10)</name>
    <dbReference type="NCBI Taxonomy" id="886293"/>
    <lineage>
        <taxon>Bacteria</taxon>
        <taxon>Pseudomonadati</taxon>
        <taxon>Planctomycetota</taxon>
        <taxon>Planctomycetia</taxon>
        <taxon>Isosphaerales</taxon>
        <taxon>Isosphaeraceae</taxon>
        <taxon>Singulisphaera</taxon>
    </lineage>
</organism>
<evidence type="ECO:0000256" key="4">
    <source>
        <dbReference type="ARBA" id="ARBA00022840"/>
    </source>
</evidence>
<dbReference type="Gene3D" id="3.40.50.300">
    <property type="entry name" value="P-loop containing nucleotide triphosphate hydrolases"/>
    <property type="match status" value="1"/>
</dbReference>
<reference evidence="9 10" key="1">
    <citation type="submission" date="2012-02" db="EMBL/GenBank/DDBJ databases">
        <title>Complete sequence of chromosome of Singulisphaera acidiphila DSM 18658.</title>
        <authorList>
            <consortium name="US DOE Joint Genome Institute (JGI-PGF)"/>
            <person name="Lucas S."/>
            <person name="Copeland A."/>
            <person name="Lapidus A."/>
            <person name="Glavina del Rio T."/>
            <person name="Dalin E."/>
            <person name="Tice H."/>
            <person name="Bruce D."/>
            <person name="Goodwin L."/>
            <person name="Pitluck S."/>
            <person name="Peters L."/>
            <person name="Ovchinnikova G."/>
            <person name="Chertkov O."/>
            <person name="Kyrpides N."/>
            <person name="Mavromatis K."/>
            <person name="Ivanova N."/>
            <person name="Brettin T."/>
            <person name="Detter J.C."/>
            <person name="Han C."/>
            <person name="Larimer F."/>
            <person name="Land M."/>
            <person name="Hauser L."/>
            <person name="Markowitz V."/>
            <person name="Cheng J.-F."/>
            <person name="Hugenholtz P."/>
            <person name="Woyke T."/>
            <person name="Wu D."/>
            <person name="Tindall B."/>
            <person name="Pomrenke H."/>
            <person name="Brambilla E."/>
            <person name="Klenk H.-P."/>
            <person name="Eisen J.A."/>
        </authorList>
    </citation>
    <scope>NUCLEOTIDE SEQUENCE [LARGE SCALE GENOMIC DNA]</scope>
    <source>
        <strain evidence="10">ATCC BAA-1392 / DSM 18658 / VKM B-2454 / MOB10</strain>
    </source>
</reference>
<dbReference type="InterPro" id="IPR050445">
    <property type="entry name" value="Bact_polysacc_biosynth/exp"/>
</dbReference>
<keyword evidence="5" id="KW-0829">Tyrosine-protein kinase</keyword>
<keyword evidence="6" id="KW-0175">Coiled coil</keyword>
<keyword evidence="7" id="KW-0472">Membrane</keyword>
<dbReference type="KEGG" id="saci:Sinac_2488"/>
<dbReference type="Pfam" id="PF13614">
    <property type="entry name" value="AAA_31"/>
    <property type="match status" value="1"/>
</dbReference>
<sequence length="740" mass="81740">MMLNSNPGPGADSVNLPAVVPPHRAEVLSVTPAHFESSASLDPITLLRALRRRWALAFGTGLLGAAVIATLTFYLVPPAKYMARAMLHVNSVKPRILLQTGEVQSDYGSYQRTQLALLESRLVLSAALKQASVAKLPILTKMSDPIEWLEGQLQVDFAPGSEILRISMTGEKPEIPMLLVNAVTQAYMDEIVDVEMKQSRQRYDLLKSTWNRYQESLREKRKQLKRLTELAGSDDKTTLASIHQHELDRLGRAEDELSRIQSELRSLRVEAEVLEEQATLNETMVTPAMIEDAISRDRSIELYKEKEGLAQRAIDRVYRIARNKNDPAIKKHRDDLEAARAGLAAQHRKLYPIVARQLQDAGRESSGSKTTLLQHRISILSKLEGAMEDDVKRLNGRTRSITQNSVDLFSIQEEIANADEVARTIGKEVEALTVELQAPPRIRLLEKAELPHTKDEIRQIKMAGMAGCGAFALTLLGISLWETRARRIDSAADVIQCLGMNLFGTLPILPRRSRILGSGDAEHRRWGSMLIESVDAARTALLHVSRTESVRVVMVASALGGEGKTSLSSHLATSLARAGRRTLLVDGDLRRPSAHELFDQPCVPGFCEVLRGEIDIVGAVQPTVISGLSLLTAGFSDSDSIQALASLDLRAMFDQLKEHYDFLVIDSSPVLPVADALLIGQHVDAVIFSVMRDVSRIPTVHAAYERLSRLGIRMLGAIVTGEQTDHYGSSYPSVSRTDKR</sequence>
<feature type="transmembrane region" description="Helical" evidence="7">
    <location>
        <begin position="54"/>
        <end position="76"/>
    </location>
</feature>
<feature type="domain" description="AAA" evidence="8">
    <location>
        <begin position="551"/>
        <end position="673"/>
    </location>
</feature>
<keyword evidence="2" id="KW-0547">Nucleotide-binding</keyword>
<dbReference type="CDD" id="cd05387">
    <property type="entry name" value="BY-kinase"/>
    <property type="match status" value="1"/>
</dbReference>
<keyword evidence="1" id="KW-0808">Transferase</keyword>
<evidence type="ECO:0000256" key="2">
    <source>
        <dbReference type="ARBA" id="ARBA00022741"/>
    </source>
</evidence>
<evidence type="ECO:0000256" key="5">
    <source>
        <dbReference type="ARBA" id="ARBA00023137"/>
    </source>
</evidence>
<dbReference type="GO" id="GO:0004713">
    <property type="term" value="F:protein tyrosine kinase activity"/>
    <property type="evidence" value="ECO:0007669"/>
    <property type="project" value="UniProtKB-KW"/>
</dbReference>
<proteinExistence type="predicted"/>
<dbReference type="eggNOG" id="COG0489">
    <property type="taxonomic scope" value="Bacteria"/>
</dbReference>
<keyword evidence="4" id="KW-0067">ATP-binding</keyword>
<evidence type="ECO:0000256" key="6">
    <source>
        <dbReference type="SAM" id="Coils"/>
    </source>
</evidence>
<dbReference type="EMBL" id="CP003364">
    <property type="protein sequence ID" value="AGA26797.1"/>
    <property type="molecule type" value="Genomic_DNA"/>
</dbReference>
<dbReference type="AlphaFoldDB" id="L0DC26"/>
<gene>
    <name evidence="9" type="ordered locus">Sinac_2488</name>
</gene>
<dbReference type="InterPro" id="IPR027417">
    <property type="entry name" value="P-loop_NTPase"/>
</dbReference>
<dbReference type="NCBIfam" id="TIGR01007">
    <property type="entry name" value="eps_fam"/>
    <property type="match status" value="1"/>
</dbReference>
<name>L0DC26_SINAD</name>
<evidence type="ECO:0000256" key="3">
    <source>
        <dbReference type="ARBA" id="ARBA00022777"/>
    </source>
</evidence>
<dbReference type="PANTHER" id="PTHR32309:SF31">
    <property type="entry name" value="CAPSULAR EXOPOLYSACCHARIDE FAMILY"/>
    <property type="match status" value="1"/>
</dbReference>
<dbReference type="InterPro" id="IPR025669">
    <property type="entry name" value="AAA_dom"/>
</dbReference>
<dbReference type="OrthoDB" id="9775724at2"/>
<evidence type="ECO:0000313" key="9">
    <source>
        <dbReference type="EMBL" id="AGA26797.1"/>
    </source>
</evidence>
<evidence type="ECO:0000259" key="8">
    <source>
        <dbReference type="Pfam" id="PF13614"/>
    </source>
</evidence>
<keyword evidence="3" id="KW-0418">Kinase</keyword>
<keyword evidence="7" id="KW-1133">Transmembrane helix</keyword>
<dbReference type="GO" id="GO:0005524">
    <property type="term" value="F:ATP binding"/>
    <property type="evidence" value="ECO:0007669"/>
    <property type="project" value="UniProtKB-KW"/>
</dbReference>
<dbReference type="eggNOG" id="COG3206">
    <property type="taxonomic scope" value="Bacteria"/>
</dbReference>
<evidence type="ECO:0000256" key="7">
    <source>
        <dbReference type="SAM" id="Phobius"/>
    </source>
</evidence>
<dbReference type="HOGENOM" id="CLU_009912_2_1_0"/>
<dbReference type="PANTHER" id="PTHR32309">
    <property type="entry name" value="TYROSINE-PROTEIN KINASE"/>
    <property type="match status" value="1"/>
</dbReference>
<evidence type="ECO:0000256" key="1">
    <source>
        <dbReference type="ARBA" id="ARBA00022679"/>
    </source>
</evidence>
<dbReference type="SUPFAM" id="SSF52540">
    <property type="entry name" value="P-loop containing nucleoside triphosphate hydrolases"/>
    <property type="match status" value="1"/>
</dbReference>
<dbReference type="Proteomes" id="UP000010798">
    <property type="component" value="Chromosome"/>
</dbReference>
<dbReference type="InterPro" id="IPR005702">
    <property type="entry name" value="Wzc-like_C"/>
</dbReference>